<evidence type="ECO:0000256" key="5">
    <source>
        <dbReference type="ARBA" id="ARBA00023002"/>
    </source>
</evidence>
<keyword evidence="3" id="KW-0847">Vitamin C</keyword>
<dbReference type="GO" id="GO:0031418">
    <property type="term" value="F:L-ascorbic acid binding"/>
    <property type="evidence" value="ECO:0007669"/>
    <property type="project" value="UniProtKB-KW"/>
</dbReference>
<dbReference type="GO" id="GO:0005506">
    <property type="term" value="F:iron ion binding"/>
    <property type="evidence" value="ECO:0007669"/>
    <property type="project" value="InterPro"/>
</dbReference>
<dbReference type="SMART" id="SM00702">
    <property type="entry name" value="P4Hc"/>
    <property type="match status" value="1"/>
</dbReference>
<accession>A0A085YZM2</accession>
<evidence type="ECO:0000259" key="7">
    <source>
        <dbReference type="PROSITE" id="PS51471"/>
    </source>
</evidence>
<comment type="cofactor">
    <cofactor evidence="1">
        <name>L-ascorbate</name>
        <dbReference type="ChEBI" id="CHEBI:38290"/>
    </cofactor>
</comment>
<dbReference type="PANTHER" id="PTHR10869:SF236">
    <property type="entry name" value="PROLYL 4-HYDROXYLASE ALPHA SUBUNIT DOMAIN-CONTAINING PROTEIN"/>
    <property type="match status" value="1"/>
</dbReference>
<reference evidence="8 9" key="1">
    <citation type="submission" date="2014-07" db="EMBL/GenBank/DDBJ databases">
        <title>Genome of Chryseobacterium luteum DSM 18605.</title>
        <authorList>
            <person name="Stropko S.J."/>
            <person name="Pipes S.E."/>
            <person name="Newman J.D."/>
        </authorList>
    </citation>
    <scope>NUCLEOTIDE SEQUENCE [LARGE SCALE GENOMIC DNA]</scope>
    <source>
        <strain evidence="8 9">DSM 18605</strain>
    </source>
</reference>
<dbReference type="InterPro" id="IPR044862">
    <property type="entry name" value="Pro_4_hyd_alph_FE2OG_OXY"/>
</dbReference>
<dbReference type="InterPro" id="IPR005123">
    <property type="entry name" value="Oxoglu/Fe-dep_dioxygenase_dom"/>
</dbReference>
<keyword evidence="2" id="KW-0479">Metal-binding</keyword>
<dbReference type="Pfam" id="PF13640">
    <property type="entry name" value="2OG-FeII_Oxy_3"/>
    <property type="match status" value="1"/>
</dbReference>
<proteinExistence type="predicted"/>
<dbReference type="AlphaFoldDB" id="A0A085YZM2"/>
<dbReference type="InterPro" id="IPR006620">
    <property type="entry name" value="Pro_4_hyd_alph"/>
</dbReference>
<dbReference type="PANTHER" id="PTHR10869">
    <property type="entry name" value="PROLYL 4-HYDROXYLASE ALPHA SUBUNIT"/>
    <property type="match status" value="1"/>
</dbReference>
<dbReference type="eggNOG" id="COG3128">
    <property type="taxonomic scope" value="Bacteria"/>
</dbReference>
<evidence type="ECO:0000256" key="2">
    <source>
        <dbReference type="ARBA" id="ARBA00022723"/>
    </source>
</evidence>
<keyword evidence="4" id="KW-0223">Dioxygenase</keyword>
<dbReference type="Proteomes" id="UP000028703">
    <property type="component" value="Unassembled WGS sequence"/>
</dbReference>
<sequence length="189" mass="22127">MRKLKCISQEYQVWGINKFWTKDICDFVVKEFETQYNTTNLSNEEKIDYDDALLKNLAERNSKRLNLESTELSDLIWSNLDFSVLKLEGHLPIGINKSFRLYKYFINDEFIEHIDMSTIISDDVRTFYSILIYLNDDFTGGNTKFNDFEIKPTLGSIVTFPHNQLHSGEKITSGIKYVLRGDVIFKKNP</sequence>
<keyword evidence="6" id="KW-0408">Iron</keyword>
<dbReference type="OrthoDB" id="269774at2"/>
<dbReference type="RefSeq" id="WP_051884926.1">
    <property type="nucleotide sequence ID" value="NZ_JPRO01000024.1"/>
</dbReference>
<dbReference type="GO" id="GO:0004656">
    <property type="term" value="F:procollagen-proline 4-dioxygenase activity"/>
    <property type="evidence" value="ECO:0007669"/>
    <property type="project" value="TreeGrafter"/>
</dbReference>
<dbReference type="PROSITE" id="PS51471">
    <property type="entry name" value="FE2OG_OXY"/>
    <property type="match status" value="1"/>
</dbReference>
<evidence type="ECO:0000256" key="4">
    <source>
        <dbReference type="ARBA" id="ARBA00022964"/>
    </source>
</evidence>
<organism evidence="8 9">
    <name type="scientific">Chryseobacterium luteum</name>
    <dbReference type="NCBI Taxonomy" id="421531"/>
    <lineage>
        <taxon>Bacteria</taxon>
        <taxon>Pseudomonadati</taxon>
        <taxon>Bacteroidota</taxon>
        <taxon>Flavobacteriia</taxon>
        <taxon>Flavobacteriales</taxon>
        <taxon>Weeksellaceae</taxon>
        <taxon>Chryseobacterium group</taxon>
        <taxon>Chryseobacterium</taxon>
    </lineage>
</organism>
<evidence type="ECO:0000256" key="6">
    <source>
        <dbReference type="ARBA" id="ARBA00023004"/>
    </source>
</evidence>
<dbReference type="InterPro" id="IPR045054">
    <property type="entry name" value="P4HA-like"/>
</dbReference>
<feature type="domain" description="Fe2OG dioxygenase" evidence="7">
    <location>
        <begin position="89"/>
        <end position="189"/>
    </location>
</feature>
<dbReference type="STRING" id="421531.IX38_20440"/>
<evidence type="ECO:0000313" key="9">
    <source>
        <dbReference type="Proteomes" id="UP000028703"/>
    </source>
</evidence>
<protein>
    <recommendedName>
        <fullName evidence="7">Fe2OG dioxygenase domain-containing protein</fullName>
    </recommendedName>
</protein>
<evidence type="ECO:0000256" key="1">
    <source>
        <dbReference type="ARBA" id="ARBA00001961"/>
    </source>
</evidence>
<gene>
    <name evidence="8" type="ORF">IX38_20440</name>
</gene>
<evidence type="ECO:0000313" key="8">
    <source>
        <dbReference type="EMBL" id="KFE97635.1"/>
    </source>
</evidence>
<dbReference type="EMBL" id="JPRO01000024">
    <property type="protein sequence ID" value="KFE97635.1"/>
    <property type="molecule type" value="Genomic_DNA"/>
</dbReference>
<dbReference type="Gene3D" id="2.60.120.620">
    <property type="entry name" value="q2cbj1_9rhob like domain"/>
    <property type="match status" value="1"/>
</dbReference>
<keyword evidence="9" id="KW-1185">Reference proteome</keyword>
<name>A0A085YZM2_9FLAO</name>
<evidence type="ECO:0000256" key="3">
    <source>
        <dbReference type="ARBA" id="ARBA00022896"/>
    </source>
</evidence>
<keyword evidence="5" id="KW-0560">Oxidoreductase</keyword>
<comment type="caution">
    <text evidence="8">The sequence shown here is derived from an EMBL/GenBank/DDBJ whole genome shotgun (WGS) entry which is preliminary data.</text>
</comment>